<dbReference type="OrthoDB" id="1898560at2759"/>
<protein>
    <submittedName>
        <fullName evidence="9">Zinc-binding protein</fullName>
    </submittedName>
</protein>
<gene>
    <name evidence="9" type="ORF">FMUND_1760</name>
</gene>
<dbReference type="PANTHER" id="PTHR30502">
    <property type="entry name" value="2-KETO-3-DEOXY-L-RHAMNONATE ALDOLASE"/>
    <property type="match status" value="1"/>
</dbReference>
<dbReference type="Gene3D" id="2.60.40.790">
    <property type="match status" value="1"/>
</dbReference>
<dbReference type="EMBL" id="JAAOAN010000064">
    <property type="protein sequence ID" value="KAF5723520.1"/>
    <property type="molecule type" value="Genomic_DNA"/>
</dbReference>
<evidence type="ECO:0000259" key="7">
    <source>
        <dbReference type="PROSITE" id="PS51203"/>
    </source>
</evidence>
<dbReference type="Pfam" id="PF04968">
    <property type="entry name" value="CHORD"/>
    <property type="match status" value="2"/>
</dbReference>
<comment type="caution">
    <text evidence="9">The sequence shown here is derived from an EMBL/GenBank/DDBJ whole genome shotgun (WGS) entry which is preliminary data.</text>
</comment>
<dbReference type="InterPro" id="IPR007051">
    <property type="entry name" value="CHORD_dom"/>
</dbReference>
<feature type="domain" description="CHORD" evidence="8">
    <location>
        <begin position="309"/>
        <end position="365"/>
    </location>
</feature>
<dbReference type="CDD" id="cd06466">
    <property type="entry name" value="p23_CS_SGT1_like"/>
    <property type="match status" value="1"/>
</dbReference>
<keyword evidence="2" id="KW-0479">Metal-binding</keyword>
<feature type="region of interest" description="Disordered" evidence="6">
    <location>
        <begin position="399"/>
        <end position="423"/>
    </location>
</feature>
<keyword evidence="4" id="KW-0862">Zinc</keyword>
<name>A0A8H5Z644_9HYPO</name>
<dbReference type="InterPro" id="IPR005000">
    <property type="entry name" value="Aldolase/citrate-lyase_domain"/>
</dbReference>
<feature type="region of interest" description="Disordered" evidence="6">
    <location>
        <begin position="362"/>
        <end position="383"/>
    </location>
</feature>
<evidence type="ECO:0000256" key="6">
    <source>
        <dbReference type="SAM" id="MobiDB-lite"/>
    </source>
</evidence>
<keyword evidence="10" id="KW-1185">Reference proteome</keyword>
<accession>A0A8H5Z644</accession>
<reference evidence="9 10" key="1">
    <citation type="submission" date="2020-05" db="EMBL/GenBank/DDBJ databases">
        <title>Identification and distribution of gene clusters putatively required for synthesis of sphingolipid metabolism inhibitors in phylogenetically diverse species of the filamentous fungus Fusarium.</title>
        <authorList>
            <person name="Kim H.-S."/>
            <person name="Busman M."/>
            <person name="Brown D.W."/>
            <person name="Divon H."/>
            <person name="Uhlig S."/>
            <person name="Proctor R.H."/>
        </authorList>
    </citation>
    <scope>NUCLEOTIDE SEQUENCE [LARGE SCALE GENOMIC DNA]</scope>
    <source>
        <strain evidence="9 10">NRRL 66235</strain>
    </source>
</reference>
<dbReference type="GO" id="GO:0046872">
    <property type="term" value="F:metal ion binding"/>
    <property type="evidence" value="ECO:0007669"/>
    <property type="project" value="UniProtKB-KW"/>
</dbReference>
<organism evidence="9 10">
    <name type="scientific">Fusarium mundagurra</name>
    <dbReference type="NCBI Taxonomy" id="1567541"/>
    <lineage>
        <taxon>Eukaryota</taxon>
        <taxon>Fungi</taxon>
        <taxon>Dikarya</taxon>
        <taxon>Ascomycota</taxon>
        <taxon>Pezizomycotina</taxon>
        <taxon>Sordariomycetes</taxon>
        <taxon>Hypocreomycetidae</taxon>
        <taxon>Hypocreales</taxon>
        <taxon>Nectriaceae</taxon>
        <taxon>Fusarium</taxon>
        <taxon>Fusarium fujikuroi species complex</taxon>
    </lineage>
</organism>
<dbReference type="InterPro" id="IPR040442">
    <property type="entry name" value="Pyrv_kinase-like_dom_sf"/>
</dbReference>
<dbReference type="PROSITE" id="PS51401">
    <property type="entry name" value="CHORD"/>
    <property type="match status" value="2"/>
</dbReference>
<dbReference type="GO" id="GO:0005737">
    <property type="term" value="C:cytoplasm"/>
    <property type="evidence" value="ECO:0007669"/>
    <property type="project" value="TreeGrafter"/>
</dbReference>
<dbReference type="SUPFAM" id="SSF51621">
    <property type="entry name" value="Phosphoenolpyruvate/pyruvate domain"/>
    <property type="match status" value="1"/>
</dbReference>
<evidence type="ECO:0000256" key="1">
    <source>
        <dbReference type="ARBA" id="ARBA00005568"/>
    </source>
</evidence>
<dbReference type="SUPFAM" id="SSF49764">
    <property type="entry name" value="HSP20-like chaperones"/>
    <property type="match status" value="1"/>
</dbReference>
<dbReference type="InterPro" id="IPR008978">
    <property type="entry name" value="HSP20-like_chaperone"/>
</dbReference>
<evidence type="ECO:0000313" key="9">
    <source>
        <dbReference type="EMBL" id="KAF5723520.1"/>
    </source>
</evidence>
<sequence>MQSSNRLRTALLEGKKAFGAWQMLPGANVSRVLARSGVDWVLVDCEHGNLDDGAMHDAVPAIAALGVSPIVRLPDMQGWMVKRALDSGAHGIVVPLLRTPEEARQLVQSAKFPPLGRRGFGSPIAPERFHPEPSFSEYLQQANDSLLTIVQIETKEALESIDEIAAVDGIDVLFIGPFDLGNALGHPIIEGVMATELKDAIAKILAAGQKAGKKTGVYCTGGEQAKIYADQGFDMMNVVTDYTSLGLVAKEQLSFADGSLAPTRGKGFDLFGSESVHQFDCFANFAWLFFRRRGFTDVNLVIWMLTRIEMSLGCGKEFTDPDEKCEYHPGPPIFHEGQKGWKCCKPRVLTFDEFMDIPPCTTGTHSTTDKPPQLEEKPQQDDAALAQKIDALNAATPSRAPIPTAQHAPTPPPPAPESEDDDPSLEIADGVGCKRRACGATYKKGSSRDDEECVHHPGVPIFHEGSKGYSCCKRRVLEFDQFMKIEGCKTKNRHLFVGNGKKDGANSEEVVSNVRHDFYQTPVNVIASFFLKKIDKSTAKIELQPKQLNLDLTTTDSPPKRYTAEVPLYASIDPEKSSYRVLGTKLEFVLAKSDGTSWPVLRGDEALTGEILQVGRAGRA</sequence>
<evidence type="ECO:0000256" key="5">
    <source>
        <dbReference type="ARBA" id="ARBA00023239"/>
    </source>
</evidence>
<proteinExistence type="inferred from homology"/>
<keyword evidence="3" id="KW-0677">Repeat</keyword>
<dbReference type="AlphaFoldDB" id="A0A8H5Z644"/>
<dbReference type="Pfam" id="PF03328">
    <property type="entry name" value="HpcH_HpaI"/>
    <property type="match status" value="1"/>
</dbReference>
<feature type="domain" description="CS" evidence="7">
    <location>
        <begin position="511"/>
        <end position="602"/>
    </location>
</feature>
<dbReference type="InterPro" id="IPR050251">
    <property type="entry name" value="HpcH-HpaI_aldolase"/>
</dbReference>
<feature type="domain" description="CHORD" evidence="8">
    <location>
        <begin position="433"/>
        <end position="494"/>
    </location>
</feature>
<keyword evidence="5" id="KW-0456">Lyase</keyword>
<evidence type="ECO:0000313" key="10">
    <source>
        <dbReference type="Proteomes" id="UP000544331"/>
    </source>
</evidence>
<dbReference type="GO" id="GO:0016832">
    <property type="term" value="F:aldehyde-lyase activity"/>
    <property type="evidence" value="ECO:0007669"/>
    <property type="project" value="TreeGrafter"/>
</dbReference>
<dbReference type="PANTHER" id="PTHR30502:SF0">
    <property type="entry name" value="PHOSPHOENOLPYRUVATE CARBOXYLASE FAMILY PROTEIN"/>
    <property type="match status" value="1"/>
</dbReference>
<evidence type="ECO:0000256" key="2">
    <source>
        <dbReference type="ARBA" id="ARBA00022723"/>
    </source>
</evidence>
<dbReference type="InterPro" id="IPR015813">
    <property type="entry name" value="Pyrv/PenolPyrv_kinase-like_dom"/>
</dbReference>
<dbReference type="Proteomes" id="UP000544331">
    <property type="component" value="Unassembled WGS sequence"/>
</dbReference>
<dbReference type="Pfam" id="PF04969">
    <property type="entry name" value="CS"/>
    <property type="match status" value="1"/>
</dbReference>
<evidence type="ECO:0000256" key="4">
    <source>
        <dbReference type="ARBA" id="ARBA00022833"/>
    </source>
</evidence>
<dbReference type="InterPro" id="IPR007052">
    <property type="entry name" value="CS_dom"/>
</dbReference>
<evidence type="ECO:0000256" key="3">
    <source>
        <dbReference type="ARBA" id="ARBA00022737"/>
    </source>
</evidence>
<dbReference type="Gene3D" id="3.20.20.60">
    <property type="entry name" value="Phosphoenolpyruvate-binding domains"/>
    <property type="match status" value="1"/>
</dbReference>
<comment type="similarity">
    <text evidence="1">Belongs to the HpcH/HpaI aldolase family.</text>
</comment>
<dbReference type="Gene3D" id="4.10.1130.20">
    <property type="match status" value="2"/>
</dbReference>
<evidence type="ECO:0000259" key="8">
    <source>
        <dbReference type="PROSITE" id="PS51401"/>
    </source>
</evidence>
<dbReference type="PROSITE" id="PS51203">
    <property type="entry name" value="CS"/>
    <property type="match status" value="1"/>
</dbReference>